<organism evidence="2 3">
    <name type="scientific">Podospora fimiseda</name>
    <dbReference type="NCBI Taxonomy" id="252190"/>
    <lineage>
        <taxon>Eukaryota</taxon>
        <taxon>Fungi</taxon>
        <taxon>Dikarya</taxon>
        <taxon>Ascomycota</taxon>
        <taxon>Pezizomycotina</taxon>
        <taxon>Sordariomycetes</taxon>
        <taxon>Sordariomycetidae</taxon>
        <taxon>Sordariales</taxon>
        <taxon>Podosporaceae</taxon>
        <taxon>Podospora</taxon>
    </lineage>
</organism>
<reference evidence="2" key="2">
    <citation type="submission" date="2023-05" db="EMBL/GenBank/DDBJ databases">
        <authorList>
            <consortium name="Lawrence Berkeley National Laboratory"/>
            <person name="Steindorff A."/>
            <person name="Hensen N."/>
            <person name="Bonometti L."/>
            <person name="Westerberg I."/>
            <person name="Brannstrom I.O."/>
            <person name="Guillou S."/>
            <person name="Cros-Aarteil S."/>
            <person name="Calhoun S."/>
            <person name="Haridas S."/>
            <person name="Kuo A."/>
            <person name="Mondo S."/>
            <person name="Pangilinan J."/>
            <person name="Riley R."/>
            <person name="Labutti K."/>
            <person name="Andreopoulos B."/>
            <person name="Lipzen A."/>
            <person name="Chen C."/>
            <person name="Yanf M."/>
            <person name="Daum C."/>
            <person name="Ng V."/>
            <person name="Clum A."/>
            <person name="Ohm R."/>
            <person name="Martin F."/>
            <person name="Silar P."/>
            <person name="Natvig D."/>
            <person name="Lalanne C."/>
            <person name="Gautier V."/>
            <person name="Ament-Velasquez S.L."/>
            <person name="Kruys A."/>
            <person name="Hutchinson M.I."/>
            <person name="Powell A.J."/>
            <person name="Barry K."/>
            <person name="Miller A.N."/>
            <person name="Grigoriev I.V."/>
            <person name="Debuchy R."/>
            <person name="Gladieux P."/>
            <person name="Thoren M.H."/>
            <person name="Johannesson H."/>
        </authorList>
    </citation>
    <scope>NUCLEOTIDE SEQUENCE</scope>
    <source>
        <strain evidence="2">CBS 990.96</strain>
    </source>
</reference>
<sequence length="235" mass="26094">MRDNSLARHRPGTLVFRLSVILVQFKQLQSFLEQFQNISPKSDNDGPPDQVLSGQEDNVRDGELPEVAFREFVADAFAAISQGTSNLGYLSLVAEYHQGTRKDWREIALHAEASSHEPWLDRIWDRDNILLTPEVGGRTPPQPFLRVISWTTKVTGRKGGTASVEIGDVQKAMFKDVVKPLEQDLENAGFKTSPEFAVKEVRSSDPEPVVPKNQSVHMIEPGPSNSTTAATTSQE</sequence>
<protein>
    <submittedName>
        <fullName evidence="2">Uncharacterized protein</fullName>
    </submittedName>
</protein>
<keyword evidence="3" id="KW-1185">Reference proteome</keyword>
<accession>A0AAN7BEJ4</accession>
<evidence type="ECO:0000313" key="3">
    <source>
        <dbReference type="Proteomes" id="UP001301958"/>
    </source>
</evidence>
<feature type="compositionally biased region" description="Polar residues" evidence="1">
    <location>
        <begin position="223"/>
        <end position="235"/>
    </location>
</feature>
<evidence type="ECO:0000313" key="2">
    <source>
        <dbReference type="EMBL" id="KAK4221033.1"/>
    </source>
</evidence>
<feature type="region of interest" description="Disordered" evidence="1">
    <location>
        <begin position="193"/>
        <end position="235"/>
    </location>
</feature>
<name>A0AAN7BEJ4_9PEZI</name>
<reference evidence="2" key="1">
    <citation type="journal article" date="2023" name="Mol. Phylogenet. Evol.">
        <title>Genome-scale phylogeny and comparative genomics of the fungal order Sordariales.</title>
        <authorList>
            <person name="Hensen N."/>
            <person name="Bonometti L."/>
            <person name="Westerberg I."/>
            <person name="Brannstrom I.O."/>
            <person name="Guillou S."/>
            <person name="Cros-Aarteil S."/>
            <person name="Calhoun S."/>
            <person name="Haridas S."/>
            <person name="Kuo A."/>
            <person name="Mondo S."/>
            <person name="Pangilinan J."/>
            <person name="Riley R."/>
            <person name="LaButti K."/>
            <person name="Andreopoulos B."/>
            <person name="Lipzen A."/>
            <person name="Chen C."/>
            <person name="Yan M."/>
            <person name="Daum C."/>
            <person name="Ng V."/>
            <person name="Clum A."/>
            <person name="Steindorff A."/>
            <person name="Ohm R.A."/>
            <person name="Martin F."/>
            <person name="Silar P."/>
            <person name="Natvig D.O."/>
            <person name="Lalanne C."/>
            <person name="Gautier V."/>
            <person name="Ament-Velasquez S.L."/>
            <person name="Kruys A."/>
            <person name="Hutchinson M.I."/>
            <person name="Powell A.J."/>
            <person name="Barry K."/>
            <person name="Miller A.N."/>
            <person name="Grigoriev I.V."/>
            <person name="Debuchy R."/>
            <person name="Gladieux P."/>
            <person name="Hiltunen Thoren M."/>
            <person name="Johannesson H."/>
        </authorList>
    </citation>
    <scope>NUCLEOTIDE SEQUENCE</scope>
    <source>
        <strain evidence="2">CBS 990.96</strain>
    </source>
</reference>
<dbReference type="AlphaFoldDB" id="A0AAN7BEJ4"/>
<dbReference type="Proteomes" id="UP001301958">
    <property type="component" value="Unassembled WGS sequence"/>
</dbReference>
<gene>
    <name evidence="2" type="ORF">QBC38DRAFT_523892</name>
</gene>
<proteinExistence type="predicted"/>
<evidence type="ECO:0000256" key="1">
    <source>
        <dbReference type="SAM" id="MobiDB-lite"/>
    </source>
</evidence>
<comment type="caution">
    <text evidence="2">The sequence shown here is derived from an EMBL/GenBank/DDBJ whole genome shotgun (WGS) entry which is preliminary data.</text>
</comment>
<dbReference type="EMBL" id="MU865596">
    <property type="protein sequence ID" value="KAK4221033.1"/>
    <property type="molecule type" value="Genomic_DNA"/>
</dbReference>